<evidence type="ECO:0000313" key="2">
    <source>
        <dbReference type="Proteomes" id="UP000317093"/>
    </source>
</evidence>
<proteinExistence type="predicted"/>
<accession>A0A518AZF0</accession>
<dbReference type="EMBL" id="CP036279">
    <property type="protein sequence ID" value="QDU60081.1"/>
    <property type="molecule type" value="Genomic_DNA"/>
</dbReference>
<dbReference type="PANTHER" id="PTHR42941">
    <property type="entry name" value="SLL1037 PROTEIN"/>
    <property type="match status" value="1"/>
</dbReference>
<dbReference type="CDD" id="cd13520">
    <property type="entry name" value="PBP2_TAXI_TRAP"/>
    <property type="match status" value="1"/>
</dbReference>
<dbReference type="Gene3D" id="3.40.190.10">
    <property type="entry name" value="Periplasmic binding protein-like II"/>
    <property type="match status" value="2"/>
</dbReference>
<keyword evidence="2" id="KW-1185">Reference proteome</keyword>
<organism evidence="1 2">
    <name type="scientific">Kolteria novifilia</name>
    <dbReference type="NCBI Taxonomy" id="2527975"/>
    <lineage>
        <taxon>Bacteria</taxon>
        <taxon>Pseudomonadati</taxon>
        <taxon>Planctomycetota</taxon>
        <taxon>Planctomycetia</taxon>
        <taxon>Kolteriales</taxon>
        <taxon>Kolteriaceae</taxon>
        <taxon>Kolteria</taxon>
    </lineage>
</organism>
<sequence>MILNCSLRARFWFSLFAGVALLLPTGCSGNGGGAGGRQFLSIGTAPVGGAFFPVGGAIAATLNDNKGDNTWKVTGEATKGSQENIRRLDKGQLDLALSNSAITYFAVRGEEGWDKQYPMRTVMTLAPNIAFFISPDATGIKTIPDMKGKRVILGPAGAGFEYFLKPMLAQEGVSYDDLQVLHATQSDAVGQLADDAAQAAFLGGAVPTASITQACTTQDINFIPFGPAAIEKLVLEYPFFKEAVVPAGTYPKHDEAYQGLNVGSMHLITTAAMPDELIYDITKTIYENREEVTAKHPAGKSINPNNIATYTGTPFHPGAIAYYKEIGIWKGESSELTEVDDTNIAKPADVAPENE</sequence>
<protein>
    <submittedName>
        <fullName evidence="1">NMT1/THI5 like protein</fullName>
    </submittedName>
</protein>
<evidence type="ECO:0000313" key="1">
    <source>
        <dbReference type="EMBL" id="QDU60081.1"/>
    </source>
</evidence>
<dbReference type="SUPFAM" id="SSF53850">
    <property type="entry name" value="Periplasmic binding protein-like II"/>
    <property type="match status" value="1"/>
</dbReference>
<dbReference type="KEGG" id="knv:Pan216_09180"/>
<dbReference type="Proteomes" id="UP000317093">
    <property type="component" value="Chromosome"/>
</dbReference>
<dbReference type="InterPro" id="IPR011852">
    <property type="entry name" value="TRAP_TAXI"/>
</dbReference>
<dbReference type="Pfam" id="PF16868">
    <property type="entry name" value="NMT1_3"/>
    <property type="match status" value="1"/>
</dbReference>
<dbReference type="AlphaFoldDB" id="A0A518AZF0"/>
<gene>
    <name evidence="1" type="ORF">Pan216_09180</name>
</gene>
<dbReference type="PANTHER" id="PTHR42941:SF1">
    <property type="entry name" value="SLL1037 PROTEIN"/>
    <property type="match status" value="1"/>
</dbReference>
<reference evidence="1 2" key="1">
    <citation type="submission" date="2019-02" db="EMBL/GenBank/DDBJ databases">
        <title>Deep-cultivation of Planctomycetes and their phenomic and genomic characterization uncovers novel biology.</title>
        <authorList>
            <person name="Wiegand S."/>
            <person name="Jogler M."/>
            <person name="Boedeker C."/>
            <person name="Pinto D."/>
            <person name="Vollmers J."/>
            <person name="Rivas-Marin E."/>
            <person name="Kohn T."/>
            <person name="Peeters S.H."/>
            <person name="Heuer A."/>
            <person name="Rast P."/>
            <person name="Oberbeckmann S."/>
            <person name="Bunk B."/>
            <person name="Jeske O."/>
            <person name="Meyerdierks A."/>
            <person name="Storesund J.E."/>
            <person name="Kallscheuer N."/>
            <person name="Luecker S."/>
            <person name="Lage O.M."/>
            <person name="Pohl T."/>
            <person name="Merkel B.J."/>
            <person name="Hornburger P."/>
            <person name="Mueller R.-W."/>
            <person name="Bruemmer F."/>
            <person name="Labrenz M."/>
            <person name="Spormann A.M."/>
            <person name="Op den Camp H."/>
            <person name="Overmann J."/>
            <person name="Amann R."/>
            <person name="Jetten M.S.M."/>
            <person name="Mascher T."/>
            <person name="Medema M.H."/>
            <person name="Devos D.P."/>
            <person name="Kaster A.-K."/>
            <person name="Ovreas L."/>
            <person name="Rohde M."/>
            <person name="Galperin M.Y."/>
            <person name="Jogler C."/>
        </authorList>
    </citation>
    <scope>NUCLEOTIDE SEQUENCE [LARGE SCALE GENOMIC DNA]</scope>
    <source>
        <strain evidence="1 2">Pan216</strain>
    </source>
</reference>
<dbReference type="NCBIfam" id="TIGR02122">
    <property type="entry name" value="TRAP_TAXI"/>
    <property type="match status" value="1"/>
</dbReference>
<dbReference type="RefSeq" id="WP_419193254.1">
    <property type="nucleotide sequence ID" value="NZ_CP036279.1"/>
</dbReference>
<name>A0A518AZF0_9BACT</name>